<comment type="caution">
    <text evidence="1">The sequence shown here is derived from an EMBL/GenBank/DDBJ whole genome shotgun (WGS) entry which is preliminary data.</text>
</comment>
<proteinExistence type="predicted"/>
<gene>
    <name evidence="1" type="ORF">DPMN_062097</name>
</gene>
<evidence type="ECO:0000313" key="1">
    <source>
        <dbReference type="EMBL" id="KAH3719265.1"/>
    </source>
</evidence>
<evidence type="ECO:0000313" key="2">
    <source>
        <dbReference type="Proteomes" id="UP000828390"/>
    </source>
</evidence>
<protein>
    <submittedName>
        <fullName evidence="1">Uncharacterized protein</fullName>
    </submittedName>
</protein>
<reference evidence="1" key="2">
    <citation type="submission" date="2020-11" db="EMBL/GenBank/DDBJ databases">
        <authorList>
            <person name="McCartney M.A."/>
            <person name="Auch B."/>
            <person name="Kono T."/>
            <person name="Mallez S."/>
            <person name="Becker A."/>
            <person name="Gohl D.M."/>
            <person name="Silverstein K.A.T."/>
            <person name="Koren S."/>
            <person name="Bechman K.B."/>
            <person name="Herman A."/>
            <person name="Abrahante J.E."/>
            <person name="Garbe J."/>
        </authorList>
    </citation>
    <scope>NUCLEOTIDE SEQUENCE</scope>
    <source>
        <strain evidence="1">Duluth1</strain>
        <tissue evidence="1">Whole animal</tissue>
    </source>
</reference>
<organism evidence="1 2">
    <name type="scientific">Dreissena polymorpha</name>
    <name type="common">Zebra mussel</name>
    <name type="synonym">Mytilus polymorpha</name>
    <dbReference type="NCBI Taxonomy" id="45954"/>
    <lineage>
        <taxon>Eukaryota</taxon>
        <taxon>Metazoa</taxon>
        <taxon>Spiralia</taxon>
        <taxon>Lophotrochozoa</taxon>
        <taxon>Mollusca</taxon>
        <taxon>Bivalvia</taxon>
        <taxon>Autobranchia</taxon>
        <taxon>Heteroconchia</taxon>
        <taxon>Euheterodonta</taxon>
        <taxon>Imparidentia</taxon>
        <taxon>Neoheterodontei</taxon>
        <taxon>Myida</taxon>
        <taxon>Dreissenoidea</taxon>
        <taxon>Dreissenidae</taxon>
        <taxon>Dreissena</taxon>
    </lineage>
</organism>
<dbReference type="EMBL" id="JAIWYP010000013">
    <property type="protein sequence ID" value="KAH3719265.1"/>
    <property type="molecule type" value="Genomic_DNA"/>
</dbReference>
<dbReference type="Proteomes" id="UP000828390">
    <property type="component" value="Unassembled WGS sequence"/>
</dbReference>
<dbReference type="AlphaFoldDB" id="A0A9D4C924"/>
<accession>A0A9D4C924</accession>
<sequence>MKIGPCIVAKIVLTILHYSQKKCFDELYIDLTIKVISRVLTRYFYSHTGKMPPPLADIIRTNLLTKYNEKWTITCDFKSVKKHVFHQIGTIVKNFLTNFHEYSTNNITSKVFTKTGGLTRKTITLPGNEVFNQPQPFRTRPRYHYDTCSDHVTLRLHNKCNH</sequence>
<reference evidence="1" key="1">
    <citation type="journal article" date="2019" name="bioRxiv">
        <title>The Genome of the Zebra Mussel, Dreissena polymorpha: A Resource for Invasive Species Research.</title>
        <authorList>
            <person name="McCartney M.A."/>
            <person name="Auch B."/>
            <person name="Kono T."/>
            <person name="Mallez S."/>
            <person name="Zhang Y."/>
            <person name="Obille A."/>
            <person name="Becker A."/>
            <person name="Abrahante J.E."/>
            <person name="Garbe J."/>
            <person name="Badalamenti J.P."/>
            <person name="Herman A."/>
            <person name="Mangelson H."/>
            <person name="Liachko I."/>
            <person name="Sullivan S."/>
            <person name="Sone E.D."/>
            <person name="Koren S."/>
            <person name="Silverstein K.A.T."/>
            <person name="Beckman K.B."/>
            <person name="Gohl D.M."/>
        </authorList>
    </citation>
    <scope>NUCLEOTIDE SEQUENCE</scope>
    <source>
        <strain evidence="1">Duluth1</strain>
        <tissue evidence="1">Whole animal</tissue>
    </source>
</reference>
<name>A0A9D4C924_DREPO</name>
<keyword evidence="2" id="KW-1185">Reference proteome</keyword>